<proteinExistence type="predicted"/>
<dbReference type="Proteomes" id="UP001497444">
    <property type="component" value="Chromosome 14"/>
</dbReference>
<evidence type="ECO:0000256" key="1">
    <source>
        <dbReference type="SAM" id="MobiDB-lite"/>
    </source>
</evidence>
<sequence length="83" mass="9367">MGLTFRIYCFGRIDQNPSQAESLQLMMHHDISADSGSGAALHRDVIDDYGHEGDNDMNNKNYHGVESENCENGYGEDECLDRR</sequence>
<protein>
    <submittedName>
        <fullName evidence="2">Uncharacterized protein</fullName>
    </submittedName>
</protein>
<feature type="region of interest" description="Disordered" evidence="1">
    <location>
        <begin position="57"/>
        <end position="83"/>
    </location>
</feature>
<name>A0ABP0W677_9BRYO</name>
<evidence type="ECO:0000313" key="2">
    <source>
        <dbReference type="EMBL" id="CAK9262294.1"/>
    </source>
</evidence>
<reference evidence="2" key="1">
    <citation type="submission" date="2024-02" db="EMBL/GenBank/DDBJ databases">
        <authorList>
            <consortium name="ELIXIR-Norway"/>
            <consortium name="Elixir Norway"/>
        </authorList>
    </citation>
    <scope>NUCLEOTIDE SEQUENCE</scope>
</reference>
<organism evidence="2 3">
    <name type="scientific">Sphagnum jensenii</name>
    <dbReference type="NCBI Taxonomy" id="128206"/>
    <lineage>
        <taxon>Eukaryota</taxon>
        <taxon>Viridiplantae</taxon>
        <taxon>Streptophyta</taxon>
        <taxon>Embryophyta</taxon>
        <taxon>Bryophyta</taxon>
        <taxon>Sphagnophytina</taxon>
        <taxon>Sphagnopsida</taxon>
        <taxon>Sphagnales</taxon>
        <taxon>Sphagnaceae</taxon>
        <taxon>Sphagnum</taxon>
    </lineage>
</organism>
<accession>A0ABP0W677</accession>
<dbReference type="EMBL" id="OZ020109">
    <property type="protein sequence ID" value="CAK9262294.1"/>
    <property type="molecule type" value="Genomic_DNA"/>
</dbReference>
<evidence type="ECO:0000313" key="3">
    <source>
        <dbReference type="Proteomes" id="UP001497444"/>
    </source>
</evidence>
<gene>
    <name evidence="2" type="ORF">CSSPJE1EN1_LOCUS7772</name>
</gene>
<feature type="compositionally biased region" description="Acidic residues" evidence="1">
    <location>
        <begin position="74"/>
        <end position="83"/>
    </location>
</feature>
<keyword evidence="3" id="KW-1185">Reference proteome</keyword>